<dbReference type="SUPFAM" id="SSF82114">
    <property type="entry name" value="Riboflavin kinase-like"/>
    <property type="match status" value="1"/>
</dbReference>
<evidence type="ECO:0000256" key="7">
    <source>
        <dbReference type="ARBA" id="ARBA00047880"/>
    </source>
</evidence>
<evidence type="ECO:0000256" key="2">
    <source>
        <dbReference type="ARBA" id="ARBA00022630"/>
    </source>
</evidence>
<organism evidence="9 10">
    <name type="scientific">Ruminococcus difficilis</name>
    <dbReference type="NCBI Taxonomy" id="2763069"/>
    <lineage>
        <taxon>Bacteria</taxon>
        <taxon>Bacillati</taxon>
        <taxon>Bacillota</taxon>
        <taxon>Clostridia</taxon>
        <taxon>Eubacteriales</taxon>
        <taxon>Oscillospiraceae</taxon>
        <taxon>Ruminococcus</taxon>
    </lineage>
</organism>
<dbReference type="PANTHER" id="PTHR22749">
    <property type="entry name" value="RIBOFLAVIN KINASE/FMN ADENYLYLTRANSFERASE"/>
    <property type="match status" value="1"/>
</dbReference>
<feature type="domain" description="Riboflavin kinase" evidence="8">
    <location>
        <begin position="18"/>
        <end position="144"/>
    </location>
</feature>
<dbReference type="EMBL" id="JAEQMG010000166">
    <property type="protein sequence ID" value="MBK6089996.1"/>
    <property type="molecule type" value="Genomic_DNA"/>
</dbReference>
<dbReference type="InterPro" id="IPR023468">
    <property type="entry name" value="Riboflavin_kinase"/>
</dbReference>
<evidence type="ECO:0000256" key="4">
    <source>
        <dbReference type="ARBA" id="ARBA00022679"/>
    </source>
</evidence>
<keyword evidence="4" id="KW-0808">Transferase</keyword>
<feature type="non-terminal residue" evidence="9">
    <location>
        <position position="1"/>
    </location>
</feature>
<evidence type="ECO:0000313" key="9">
    <source>
        <dbReference type="EMBL" id="MBK6089996.1"/>
    </source>
</evidence>
<dbReference type="GO" id="GO:0009398">
    <property type="term" value="P:FMN biosynthetic process"/>
    <property type="evidence" value="ECO:0007669"/>
    <property type="project" value="TreeGrafter"/>
</dbReference>
<reference evidence="9" key="1">
    <citation type="submission" date="2021-01" db="EMBL/GenBank/DDBJ databases">
        <title>Genome public.</title>
        <authorList>
            <person name="Liu C."/>
            <person name="Sun Q."/>
        </authorList>
    </citation>
    <scope>NUCLEOTIDE SEQUENCE</scope>
    <source>
        <strain evidence="9">M6</strain>
    </source>
</reference>
<evidence type="ECO:0000313" key="10">
    <source>
        <dbReference type="Proteomes" id="UP000633365"/>
    </source>
</evidence>
<name>A0A934WU62_9FIRM</name>
<dbReference type="GO" id="GO:0009231">
    <property type="term" value="P:riboflavin biosynthetic process"/>
    <property type="evidence" value="ECO:0007669"/>
    <property type="project" value="InterPro"/>
</dbReference>
<evidence type="ECO:0000259" key="8">
    <source>
        <dbReference type="SMART" id="SM00904"/>
    </source>
</evidence>
<proteinExistence type="predicted"/>
<dbReference type="PANTHER" id="PTHR22749:SF6">
    <property type="entry name" value="RIBOFLAVIN KINASE"/>
    <property type="match status" value="1"/>
</dbReference>
<protein>
    <recommendedName>
        <fullName evidence="1">riboflavin kinase</fullName>
        <ecNumber evidence="1">2.7.1.26</ecNumber>
    </recommendedName>
</protein>
<dbReference type="Gene3D" id="2.40.30.30">
    <property type="entry name" value="Riboflavin kinase-like"/>
    <property type="match status" value="1"/>
</dbReference>
<dbReference type="InterPro" id="IPR015865">
    <property type="entry name" value="Riboflavin_kinase_bac/euk"/>
</dbReference>
<keyword evidence="2" id="KW-0285">Flavoprotein</keyword>
<accession>A0A934WU62</accession>
<sequence>TLIKKLISEGEIERANDMLGSRFGFKAEITHGMRLGRELGTPTLNQQMHPDLVMPRFGVYASIVTLGNGGQYCGVTNIGIKPTVGGTKPLWETWMPEYRGAELYGEQADVRLLTFIRPEKKFDSLTLLREEIMRNARQAKEDYARVNSFKNLIK</sequence>
<dbReference type="Pfam" id="PF01687">
    <property type="entry name" value="Flavokinase"/>
    <property type="match status" value="1"/>
</dbReference>
<dbReference type="Proteomes" id="UP000633365">
    <property type="component" value="Unassembled WGS sequence"/>
</dbReference>
<keyword evidence="5" id="KW-0547">Nucleotide-binding</keyword>
<evidence type="ECO:0000256" key="6">
    <source>
        <dbReference type="ARBA" id="ARBA00022840"/>
    </source>
</evidence>
<comment type="catalytic activity">
    <reaction evidence="7">
        <text>riboflavin + ATP = FMN + ADP + H(+)</text>
        <dbReference type="Rhea" id="RHEA:14357"/>
        <dbReference type="ChEBI" id="CHEBI:15378"/>
        <dbReference type="ChEBI" id="CHEBI:30616"/>
        <dbReference type="ChEBI" id="CHEBI:57986"/>
        <dbReference type="ChEBI" id="CHEBI:58210"/>
        <dbReference type="ChEBI" id="CHEBI:456216"/>
        <dbReference type="EC" id="2.7.1.26"/>
    </reaction>
</comment>
<dbReference type="InterPro" id="IPR023465">
    <property type="entry name" value="Riboflavin_kinase_dom_sf"/>
</dbReference>
<gene>
    <name evidence="9" type="ORF">JKK62_15325</name>
</gene>
<comment type="caution">
    <text evidence="9">The sequence shown here is derived from an EMBL/GenBank/DDBJ whole genome shotgun (WGS) entry which is preliminary data.</text>
</comment>
<keyword evidence="10" id="KW-1185">Reference proteome</keyword>
<dbReference type="SMART" id="SM00904">
    <property type="entry name" value="Flavokinase"/>
    <property type="match status" value="1"/>
</dbReference>
<dbReference type="GO" id="GO:0008531">
    <property type="term" value="F:riboflavin kinase activity"/>
    <property type="evidence" value="ECO:0007669"/>
    <property type="project" value="UniProtKB-EC"/>
</dbReference>
<dbReference type="AlphaFoldDB" id="A0A934WU62"/>
<keyword evidence="3" id="KW-0288">FMN</keyword>
<dbReference type="RefSeq" id="WP_279380643.1">
    <property type="nucleotide sequence ID" value="NZ_JAEQMG010000166.1"/>
</dbReference>
<evidence type="ECO:0000256" key="1">
    <source>
        <dbReference type="ARBA" id="ARBA00012105"/>
    </source>
</evidence>
<keyword evidence="6" id="KW-0067">ATP-binding</keyword>
<evidence type="ECO:0000256" key="5">
    <source>
        <dbReference type="ARBA" id="ARBA00022741"/>
    </source>
</evidence>
<dbReference type="EC" id="2.7.1.26" evidence="1"/>
<dbReference type="GO" id="GO:0005524">
    <property type="term" value="F:ATP binding"/>
    <property type="evidence" value="ECO:0007669"/>
    <property type="project" value="UniProtKB-KW"/>
</dbReference>
<evidence type="ECO:0000256" key="3">
    <source>
        <dbReference type="ARBA" id="ARBA00022643"/>
    </source>
</evidence>